<feature type="domain" description="FAD-binding" evidence="5">
    <location>
        <begin position="4"/>
        <end position="373"/>
    </location>
</feature>
<comment type="caution">
    <text evidence="6">The sequence shown here is derived from an EMBL/GenBank/DDBJ whole genome shotgun (WGS) entry which is preliminary data.</text>
</comment>
<gene>
    <name evidence="6" type="ORF">TRAPUB_4871</name>
</gene>
<dbReference type="Proteomes" id="UP000184267">
    <property type="component" value="Unassembled WGS sequence"/>
</dbReference>
<evidence type="ECO:0000256" key="2">
    <source>
        <dbReference type="ARBA" id="ARBA00022827"/>
    </source>
</evidence>
<evidence type="ECO:0000313" key="6">
    <source>
        <dbReference type="EMBL" id="OJT04415.1"/>
    </source>
</evidence>
<evidence type="ECO:0000256" key="1">
    <source>
        <dbReference type="ARBA" id="ARBA00022630"/>
    </source>
</evidence>
<dbReference type="STRING" id="154538.A0A1M2VA55"/>
<reference evidence="6 7" key="1">
    <citation type="submission" date="2016-10" db="EMBL/GenBank/DDBJ databases">
        <title>Genome sequence of the basidiomycete white-rot fungus Trametes pubescens.</title>
        <authorList>
            <person name="Makela M.R."/>
            <person name="Granchi Z."/>
            <person name="Peng M."/>
            <person name="De Vries R.P."/>
            <person name="Grigoriev I."/>
            <person name="Riley R."/>
            <person name="Hilden K."/>
        </authorList>
    </citation>
    <scope>NUCLEOTIDE SEQUENCE [LARGE SCALE GENOMIC DNA]</scope>
    <source>
        <strain evidence="6 7">FBCC735</strain>
    </source>
</reference>
<protein>
    <submittedName>
        <fullName evidence="6">Salicylate hydroxylase</fullName>
    </submittedName>
</protein>
<proteinExistence type="predicted"/>
<feature type="signal peptide" evidence="4">
    <location>
        <begin position="1"/>
        <end position="19"/>
    </location>
</feature>
<dbReference type="GO" id="GO:0016491">
    <property type="term" value="F:oxidoreductase activity"/>
    <property type="evidence" value="ECO:0007669"/>
    <property type="project" value="UniProtKB-KW"/>
</dbReference>
<evidence type="ECO:0000313" key="7">
    <source>
        <dbReference type="Proteomes" id="UP000184267"/>
    </source>
</evidence>
<dbReference type="InterPro" id="IPR002938">
    <property type="entry name" value="FAD-bd"/>
</dbReference>
<evidence type="ECO:0000256" key="3">
    <source>
        <dbReference type="ARBA" id="ARBA00023002"/>
    </source>
</evidence>
<dbReference type="OrthoDB" id="417877at2759"/>
<dbReference type="InterPro" id="IPR036188">
    <property type="entry name" value="FAD/NAD-bd_sf"/>
</dbReference>
<keyword evidence="3" id="KW-0560">Oxidoreductase</keyword>
<keyword evidence="2" id="KW-0274">FAD</keyword>
<dbReference type="PANTHER" id="PTHR46720">
    <property type="entry name" value="HYDROXYLASE, PUTATIVE (AFU_ORTHOLOGUE AFUA_3G01460)-RELATED"/>
    <property type="match status" value="1"/>
</dbReference>
<keyword evidence="4" id="KW-0732">Signal</keyword>
<accession>A0A1M2VA55</accession>
<dbReference type="AlphaFoldDB" id="A0A1M2VA55"/>
<sequence length="443" mass="48693">MPRFTVAIVGGGLCGLVLALALEKYAPDVDYQIYEAVAELTTAGAGIGVPPRTLFVLRELGLESALLKIAGNGEKDRLNILFRKSDQKEGYAFIDPTPDSTELQWTFHRGELQKLFLDHICYPERIHMGKRLASYTQSVGPNGRVELRFHDGSTAACDVMLGADGIKSQVRATMYTQLANAAQNAGRAEEAVSLRSHINAVFSGSSVYRGLLEREAVVDDAKSSSNMLINIAMYPISQGRILNVAASITNPELEGTVYEGPWTTEVSREEVRREYVGWESEVEEVVQQIGSWNKWAINVVKDLPTFVDTRVALLGDAAHSMTPFQGAGAGQGFEDTLMLGILFGQSVVTKDSIPAALRIYDQFRRFFAQKVAALSMQSGLMQSLIYPELDAAIAAGRASVTEEEYLARIAENIERLKEWRRGTDVMEDCLSAVRLLRDTISGE</sequence>
<dbReference type="InterPro" id="IPR051104">
    <property type="entry name" value="FAD_monoxygenase"/>
</dbReference>
<dbReference type="PANTHER" id="PTHR46720:SF3">
    <property type="entry name" value="FAD-BINDING DOMAIN-CONTAINING PROTEIN-RELATED"/>
    <property type="match status" value="1"/>
</dbReference>
<dbReference type="Gene3D" id="3.50.50.60">
    <property type="entry name" value="FAD/NAD(P)-binding domain"/>
    <property type="match status" value="1"/>
</dbReference>
<dbReference type="SUPFAM" id="SSF54373">
    <property type="entry name" value="FAD-linked reductases, C-terminal domain"/>
    <property type="match status" value="1"/>
</dbReference>
<name>A0A1M2VA55_TRAPU</name>
<dbReference type="OMA" id="ICYPERI"/>
<dbReference type="SUPFAM" id="SSF51905">
    <property type="entry name" value="FAD/NAD(P)-binding domain"/>
    <property type="match status" value="1"/>
</dbReference>
<feature type="chain" id="PRO_5012724954" evidence="4">
    <location>
        <begin position="20"/>
        <end position="443"/>
    </location>
</feature>
<dbReference type="Pfam" id="PF01494">
    <property type="entry name" value="FAD_binding_3"/>
    <property type="match status" value="1"/>
</dbReference>
<dbReference type="GO" id="GO:0071949">
    <property type="term" value="F:FAD binding"/>
    <property type="evidence" value="ECO:0007669"/>
    <property type="project" value="InterPro"/>
</dbReference>
<dbReference type="EMBL" id="MNAD01001540">
    <property type="protein sequence ID" value="OJT04415.1"/>
    <property type="molecule type" value="Genomic_DNA"/>
</dbReference>
<organism evidence="6 7">
    <name type="scientific">Trametes pubescens</name>
    <name type="common">White-rot fungus</name>
    <dbReference type="NCBI Taxonomy" id="154538"/>
    <lineage>
        <taxon>Eukaryota</taxon>
        <taxon>Fungi</taxon>
        <taxon>Dikarya</taxon>
        <taxon>Basidiomycota</taxon>
        <taxon>Agaricomycotina</taxon>
        <taxon>Agaricomycetes</taxon>
        <taxon>Polyporales</taxon>
        <taxon>Polyporaceae</taxon>
        <taxon>Trametes</taxon>
    </lineage>
</organism>
<dbReference type="GO" id="GO:0044550">
    <property type="term" value="P:secondary metabolite biosynthetic process"/>
    <property type="evidence" value="ECO:0007669"/>
    <property type="project" value="TreeGrafter"/>
</dbReference>
<evidence type="ECO:0000256" key="4">
    <source>
        <dbReference type="SAM" id="SignalP"/>
    </source>
</evidence>
<dbReference type="PRINTS" id="PR00420">
    <property type="entry name" value="RNGMNOXGNASE"/>
</dbReference>
<evidence type="ECO:0000259" key="5">
    <source>
        <dbReference type="Pfam" id="PF01494"/>
    </source>
</evidence>
<keyword evidence="7" id="KW-1185">Reference proteome</keyword>
<keyword evidence="1" id="KW-0285">Flavoprotein</keyword>